<sequence length="254" mass="28583">MNMEMEPPSNLDSDLVTRSLNFHGQLLQKAWEAERGEGDLQKHNVNNLDFGIYSQRQKHLSFQDRGKRLKLHQFISKRANVLFDTSLIEKDKASPPASEPGHYALLPAFETFLNLDKTSRTQHFLQCLRPKDVIISSITHKANSGLSLKVLCLDGECARSVSDLNIKAFCPTSNLISAVDKKNIPRTFMLNDLVCCEVLEVIPDSEKIICGMKGVHASDHKARLGLFHSDEFPEVYNNAVILTAEECIDYCGYC</sequence>
<dbReference type="PANTHER" id="PTHR23184:SF9">
    <property type="entry name" value="TETRATRICOPEPTIDE REPEAT PROTEIN 14"/>
    <property type="match status" value="1"/>
</dbReference>
<gene>
    <name evidence="1" type="ORF">g.40599</name>
</gene>
<dbReference type="InterPro" id="IPR039190">
    <property type="entry name" value="TTC14"/>
</dbReference>
<organism evidence="1">
    <name type="scientific">Homalodisca liturata</name>
    <dbReference type="NCBI Taxonomy" id="320908"/>
    <lineage>
        <taxon>Eukaryota</taxon>
        <taxon>Metazoa</taxon>
        <taxon>Ecdysozoa</taxon>
        <taxon>Arthropoda</taxon>
        <taxon>Hexapoda</taxon>
        <taxon>Insecta</taxon>
        <taxon>Pterygota</taxon>
        <taxon>Neoptera</taxon>
        <taxon>Paraneoptera</taxon>
        <taxon>Hemiptera</taxon>
        <taxon>Auchenorrhyncha</taxon>
        <taxon>Membracoidea</taxon>
        <taxon>Cicadellidae</taxon>
        <taxon>Cicadellinae</taxon>
        <taxon>Proconiini</taxon>
        <taxon>Homalodisca</taxon>
    </lineage>
</organism>
<dbReference type="PANTHER" id="PTHR23184">
    <property type="entry name" value="TETRATRICOPEPTIDE REPEAT PROTEIN 14"/>
    <property type="match status" value="1"/>
</dbReference>
<dbReference type="AlphaFoldDB" id="A0A1B6HL25"/>
<reference evidence="1" key="1">
    <citation type="submission" date="2015-11" db="EMBL/GenBank/DDBJ databases">
        <title>De novo transcriptome assembly of four potential Pierce s Disease insect vectors from Arizona vineyards.</title>
        <authorList>
            <person name="Tassone E.E."/>
        </authorList>
    </citation>
    <scope>NUCLEOTIDE SEQUENCE</scope>
</reference>
<evidence type="ECO:0008006" key="2">
    <source>
        <dbReference type="Google" id="ProtNLM"/>
    </source>
</evidence>
<evidence type="ECO:0000313" key="1">
    <source>
        <dbReference type="EMBL" id="JAS75382.1"/>
    </source>
</evidence>
<accession>A0A1B6HL25</accession>
<name>A0A1B6HL25_9HEMI</name>
<dbReference type="EMBL" id="GECU01032324">
    <property type="protein sequence ID" value="JAS75382.1"/>
    <property type="molecule type" value="Transcribed_RNA"/>
</dbReference>
<proteinExistence type="predicted"/>
<protein>
    <recommendedName>
        <fullName evidence="2">S1 motif domain-containing protein</fullName>
    </recommendedName>
</protein>